<organism evidence="4 5">
    <name type="scientific">Hymenoscyphus albidus</name>
    <dbReference type="NCBI Taxonomy" id="595503"/>
    <lineage>
        <taxon>Eukaryota</taxon>
        <taxon>Fungi</taxon>
        <taxon>Dikarya</taxon>
        <taxon>Ascomycota</taxon>
        <taxon>Pezizomycotina</taxon>
        <taxon>Leotiomycetes</taxon>
        <taxon>Helotiales</taxon>
        <taxon>Helotiaceae</taxon>
        <taxon>Hymenoscyphus</taxon>
    </lineage>
</organism>
<accession>A0A9N9LKP8</accession>
<comment type="caution">
    <text evidence="4">The sequence shown here is derived from an EMBL/GenBank/DDBJ whole genome shotgun (WGS) entry which is preliminary data.</text>
</comment>
<feature type="chain" id="PRO_5040110248" description="Yeast cell wall synthesis Kre9/Knh1 C-terminal domain-containing protein" evidence="2">
    <location>
        <begin position="19"/>
        <end position="256"/>
    </location>
</feature>
<dbReference type="EMBL" id="CAJVRM010000113">
    <property type="protein sequence ID" value="CAG8974697.1"/>
    <property type="molecule type" value="Genomic_DNA"/>
</dbReference>
<dbReference type="GO" id="GO:0031505">
    <property type="term" value="P:fungal-type cell wall organization"/>
    <property type="evidence" value="ECO:0007669"/>
    <property type="project" value="TreeGrafter"/>
</dbReference>
<dbReference type="SUPFAM" id="SSF52743">
    <property type="entry name" value="Subtilisin-like"/>
    <property type="match status" value="1"/>
</dbReference>
<protein>
    <recommendedName>
        <fullName evidence="3">Yeast cell wall synthesis Kre9/Knh1 C-terminal domain-containing protein</fullName>
    </recommendedName>
</protein>
<evidence type="ECO:0000259" key="3">
    <source>
        <dbReference type="Pfam" id="PF05390"/>
    </source>
</evidence>
<dbReference type="GO" id="GO:0042546">
    <property type="term" value="P:cell wall biogenesis"/>
    <property type="evidence" value="ECO:0007669"/>
    <property type="project" value="InterPro"/>
</dbReference>
<reference evidence="4" key="1">
    <citation type="submission" date="2021-07" db="EMBL/GenBank/DDBJ databases">
        <authorList>
            <person name="Durling M."/>
        </authorList>
    </citation>
    <scope>NUCLEOTIDE SEQUENCE</scope>
</reference>
<evidence type="ECO:0000313" key="4">
    <source>
        <dbReference type="EMBL" id="CAG8974697.1"/>
    </source>
</evidence>
<dbReference type="InterPro" id="IPR008659">
    <property type="entry name" value="Kre9/Knh1_C"/>
</dbReference>
<keyword evidence="5" id="KW-1185">Reference proteome</keyword>
<feature type="signal peptide" evidence="2">
    <location>
        <begin position="1"/>
        <end position="18"/>
    </location>
</feature>
<dbReference type="PANTHER" id="PTHR28154:SF1">
    <property type="entry name" value="CELL WALL SYNTHESIS PROTEIN KNH1-RELATED"/>
    <property type="match status" value="1"/>
</dbReference>
<dbReference type="GO" id="GO:0006078">
    <property type="term" value="P:(1-&gt;6)-beta-D-glucan biosynthetic process"/>
    <property type="evidence" value="ECO:0007669"/>
    <property type="project" value="InterPro"/>
</dbReference>
<dbReference type="Proteomes" id="UP000701801">
    <property type="component" value="Unassembled WGS sequence"/>
</dbReference>
<dbReference type="GO" id="GO:0004252">
    <property type="term" value="F:serine-type endopeptidase activity"/>
    <property type="evidence" value="ECO:0007669"/>
    <property type="project" value="InterPro"/>
</dbReference>
<dbReference type="GO" id="GO:0005576">
    <property type="term" value="C:extracellular region"/>
    <property type="evidence" value="ECO:0007669"/>
    <property type="project" value="TreeGrafter"/>
</dbReference>
<dbReference type="InterPro" id="IPR036852">
    <property type="entry name" value="Peptidase_S8/S53_dom_sf"/>
</dbReference>
<feature type="domain" description="Yeast cell wall synthesis Kre9/Knh1 C-terminal" evidence="3">
    <location>
        <begin position="165"/>
        <end position="243"/>
    </location>
</feature>
<proteinExistence type="predicted"/>
<evidence type="ECO:0000256" key="1">
    <source>
        <dbReference type="ARBA" id="ARBA00022729"/>
    </source>
</evidence>
<dbReference type="GO" id="GO:0006508">
    <property type="term" value="P:proteolysis"/>
    <property type="evidence" value="ECO:0007669"/>
    <property type="project" value="InterPro"/>
</dbReference>
<evidence type="ECO:0000256" key="2">
    <source>
        <dbReference type="SAM" id="SignalP"/>
    </source>
</evidence>
<gene>
    <name evidence="4" type="ORF">HYALB_00006433</name>
</gene>
<dbReference type="PANTHER" id="PTHR28154">
    <property type="entry name" value="CELL WALL SYNTHESIS PROTEIN KNH1-RELATED"/>
    <property type="match status" value="1"/>
</dbReference>
<evidence type="ECO:0000313" key="5">
    <source>
        <dbReference type="Proteomes" id="UP000701801"/>
    </source>
</evidence>
<dbReference type="InterPro" id="IPR045328">
    <property type="entry name" value="Kre9/Knh1"/>
</dbReference>
<dbReference type="Pfam" id="PF05390">
    <property type="entry name" value="Kre9_KNH1_C"/>
    <property type="match status" value="1"/>
</dbReference>
<keyword evidence="1 2" id="KW-0732">Signal</keyword>
<sequence length="256" mass="26321">MRLSTAALLALSLPFSLAIPIVTAPTTNAAGTAFTVSITDSGAAPLLTSLAGYQLQLFAGNDATRAVVWTDPVPGTFPAGTTKTVTIPAAIGGIAPNAYFFGVLATATSGGTITTFSNRFSMSGMTGTFPANVVTAGITSTAGPPPVNAIAAAPQDNQPIREGVSSDFAIPYTMQTGTVRYAPMQPIPPTKITATNTNPLWPTSAVQFAATFMPIPTIVTTKTQAATFSVSSHANPVPASTPPANDMQKFLNRWKD</sequence>
<dbReference type="OrthoDB" id="2432613at2759"/>
<dbReference type="AlphaFoldDB" id="A0A9N9LKP8"/>
<name>A0A9N9LKP8_9HELO</name>